<keyword evidence="5" id="KW-1185">Reference proteome</keyword>
<organism evidence="4 5">
    <name type="scientific">Sphingobium olei</name>
    <dbReference type="NCBI Taxonomy" id="420955"/>
    <lineage>
        <taxon>Bacteria</taxon>
        <taxon>Pseudomonadati</taxon>
        <taxon>Pseudomonadota</taxon>
        <taxon>Alphaproteobacteria</taxon>
        <taxon>Sphingomonadales</taxon>
        <taxon>Sphingomonadaceae</taxon>
        <taxon>Sphingobium</taxon>
    </lineage>
</organism>
<dbReference type="SUPFAM" id="SSF51182">
    <property type="entry name" value="RmlC-like cupins"/>
    <property type="match status" value="1"/>
</dbReference>
<dbReference type="EMBL" id="JBHTLS010000123">
    <property type="protein sequence ID" value="MFD1105318.1"/>
    <property type="molecule type" value="Genomic_DNA"/>
</dbReference>
<dbReference type="InterPro" id="IPR051610">
    <property type="entry name" value="GPI/OXD"/>
</dbReference>
<evidence type="ECO:0000256" key="1">
    <source>
        <dbReference type="ARBA" id="ARBA00022723"/>
    </source>
</evidence>
<evidence type="ECO:0000313" key="4">
    <source>
        <dbReference type="EMBL" id="MFD1105318.1"/>
    </source>
</evidence>
<gene>
    <name evidence="4" type="ORF">ACFQ24_10620</name>
</gene>
<name>A0ABW3P2Q3_9SPHN</name>
<dbReference type="Pfam" id="PF07883">
    <property type="entry name" value="Cupin_2"/>
    <property type="match status" value="2"/>
</dbReference>
<dbReference type="Proteomes" id="UP001597203">
    <property type="component" value="Unassembled WGS sequence"/>
</dbReference>
<dbReference type="Gene3D" id="2.60.120.10">
    <property type="entry name" value="Jelly Rolls"/>
    <property type="match status" value="2"/>
</dbReference>
<evidence type="ECO:0000256" key="2">
    <source>
        <dbReference type="SAM" id="SignalP"/>
    </source>
</evidence>
<keyword evidence="1" id="KW-0479">Metal-binding</keyword>
<proteinExistence type="predicted"/>
<dbReference type="CDD" id="cd02208">
    <property type="entry name" value="cupin_RmlC-like"/>
    <property type="match status" value="1"/>
</dbReference>
<evidence type="ECO:0000313" key="5">
    <source>
        <dbReference type="Proteomes" id="UP001597203"/>
    </source>
</evidence>
<feature type="chain" id="PRO_5046047131" evidence="2">
    <location>
        <begin position="24"/>
        <end position="304"/>
    </location>
</feature>
<dbReference type="InterPro" id="IPR011051">
    <property type="entry name" value="RmlC_Cupin_sf"/>
</dbReference>
<dbReference type="PANTHER" id="PTHR35848">
    <property type="entry name" value="OXALATE-BINDING PROTEIN"/>
    <property type="match status" value="1"/>
</dbReference>
<reference evidence="5" key="1">
    <citation type="journal article" date="2019" name="Int. J. Syst. Evol. Microbiol.">
        <title>The Global Catalogue of Microorganisms (GCM) 10K type strain sequencing project: providing services to taxonomists for standard genome sequencing and annotation.</title>
        <authorList>
            <consortium name="The Broad Institute Genomics Platform"/>
            <consortium name="The Broad Institute Genome Sequencing Center for Infectious Disease"/>
            <person name="Wu L."/>
            <person name="Ma J."/>
        </authorList>
    </citation>
    <scope>NUCLEOTIDE SEQUENCE [LARGE SCALE GENOMIC DNA]</scope>
    <source>
        <strain evidence="5">CCUG 54329</strain>
    </source>
</reference>
<accession>A0ABW3P2Q3</accession>
<comment type="caution">
    <text evidence="4">The sequence shown here is derived from an EMBL/GenBank/DDBJ whole genome shotgun (WGS) entry which is preliminary data.</text>
</comment>
<feature type="signal peptide" evidence="2">
    <location>
        <begin position="1"/>
        <end position="23"/>
    </location>
</feature>
<evidence type="ECO:0000259" key="3">
    <source>
        <dbReference type="Pfam" id="PF07883"/>
    </source>
</evidence>
<feature type="domain" description="Cupin type-2" evidence="3">
    <location>
        <begin position="212"/>
        <end position="280"/>
    </location>
</feature>
<dbReference type="RefSeq" id="WP_380911071.1">
    <property type="nucleotide sequence ID" value="NZ_JBHTLS010000123.1"/>
</dbReference>
<dbReference type="InterPro" id="IPR013096">
    <property type="entry name" value="Cupin_2"/>
</dbReference>
<sequence length="304" mass="32374">MSNLALRPLVMMAALGWSAVSYGQSTQNLDVAHSKAEAMGVASGVHGGAGTMKFGPLLGADALSTNLIFLHRGEIAPRSGIGQHFHNDCEEMFVILDGEAEFTIDGRTSRIAGPAGVPDRMGHAHAIYNPTDKPLQWLNVNVGMTKSYDNFDLGDARTNVTLDPVPQFITMRLDRSLLKPAAESLPDASAAVLYRRALGPTIFSTPWTYVDHVLLPPGASLASRTEPDMSEVYYVIAGAGEVTVGTQTAAIVAGDAIPIDLGAARGIRQAGDKPLELMVIGVARDLAAKAKYRAAMDARLRPRR</sequence>
<dbReference type="InterPro" id="IPR014710">
    <property type="entry name" value="RmlC-like_jellyroll"/>
</dbReference>
<protein>
    <submittedName>
        <fullName evidence="4">Cupin domain-containing protein</fullName>
    </submittedName>
</protein>
<keyword evidence="2" id="KW-0732">Signal</keyword>
<feature type="domain" description="Cupin type-2" evidence="3">
    <location>
        <begin position="74"/>
        <end position="140"/>
    </location>
</feature>